<dbReference type="SUPFAM" id="SSF47923">
    <property type="entry name" value="Ypt/Rab-GAP domain of gyp1p"/>
    <property type="match status" value="2"/>
</dbReference>
<dbReference type="GO" id="GO:0031267">
    <property type="term" value="F:small GTPase binding"/>
    <property type="evidence" value="ECO:0007669"/>
    <property type="project" value="TreeGrafter"/>
</dbReference>
<dbReference type="PROSITE" id="PS50086">
    <property type="entry name" value="TBC_RABGAP"/>
    <property type="match status" value="1"/>
</dbReference>
<dbReference type="PANTHER" id="PTHR47219">
    <property type="entry name" value="RAB GTPASE-ACTIVATING PROTEIN 1-LIKE"/>
    <property type="match status" value="1"/>
</dbReference>
<dbReference type="SMART" id="SM00164">
    <property type="entry name" value="TBC"/>
    <property type="match status" value="1"/>
</dbReference>
<evidence type="ECO:0000259" key="1">
    <source>
        <dbReference type="PROSITE" id="PS50086"/>
    </source>
</evidence>
<accession>A0A7S2S2K3</accession>
<name>A0A7S2S2K3_9STRA</name>
<reference evidence="2" key="1">
    <citation type="submission" date="2021-01" db="EMBL/GenBank/DDBJ databases">
        <authorList>
            <person name="Corre E."/>
            <person name="Pelletier E."/>
            <person name="Niang G."/>
            <person name="Scheremetjew M."/>
            <person name="Finn R."/>
            <person name="Kale V."/>
            <person name="Holt S."/>
            <person name="Cochrane G."/>
            <person name="Meng A."/>
            <person name="Brown T."/>
            <person name="Cohen L."/>
        </authorList>
    </citation>
    <scope>NUCLEOTIDE SEQUENCE</scope>
    <source>
        <strain evidence="2">CCMP1243</strain>
    </source>
</reference>
<dbReference type="Gene3D" id="1.10.472.80">
    <property type="entry name" value="Ypt/Rab-GAP domain of gyp1p, domain 3"/>
    <property type="match status" value="1"/>
</dbReference>
<dbReference type="InterPro" id="IPR050302">
    <property type="entry name" value="Rab_GAP_TBC_domain"/>
</dbReference>
<dbReference type="PANTHER" id="PTHR47219:SF9">
    <property type="entry name" value="GTPASE ACTIVATING PROTEIN AND CENTROSOME-ASSOCIATED, ISOFORM B"/>
    <property type="match status" value="1"/>
</dbReference>
<evidence type="ECO:0000313" key="2">
    <source>
        <dbReference type="EMBL" id="CAD9687062.1"/>
    </source>
</evidence>
<protein>
    <recommendedName>
        <fullName evidence="1">Rab-GAP TBC domain-containing protein</fullName>
    </recommendedName>
</protein>
<dbReference type="Pfam" id="PF00566">
    <property type="entry name" value="RabGAP-TBC"/>
    <property type="match status" value="1"/>
</dbReference>
<gene>
    <name evidence="2" type="ORF">RMAR1173_LOCUS10287</name>
</gene>
<dbReference type="GO" id="GO:0005096">
    <property type="term" value="F:GTPase activator activity"/>
    <property type="evidence" value="ECO:0007669"/>
    <property type="project" value="TreeGrafter"/>
</dbReference>
<sequence length="481" mass="52330">MDGFLTDLEAQAREVLAGSSAAVQASCLALYLESGELVTVVQAGGAPGAPHCKSGGPGPGVTQLVMNVSGTLHCAHQIRGLGLGGLRQALVYQDTSIDIHLVQAPFILTATVRREANVGALRGELQRLMNSVVALLQTRPTPHPSSPLSSLPAMRETPRALARDLMSGKPLHWRHRRVAWQILARDLVKRTRWCPDHDPGVLGRTPSESVADKIRRDVPRTMVREPLFRAEDSPGRRMLFDLLCAFAVSHSAVGYCQGLNYVAAMLLIVTQADSCGADVALEIFAAAVCHVQSVFIAGVPGFKRAIQILEDLVALHLPGLSRHFDEAGLSLQMVASPWVHCLFTHPTVPLQLSMHIFELYLVLGCEAIVRMALALLEYHAGELMRLEQLDMIAALQQVRARGNGRGNETTLCSSRFPKPGRAMSLFPGDCAHGSDPFRARRCTVSQVPHTTVLPRRTQRTWRNPVVRRAATTSKRPGGATR</sequence>
<feature type="domain" description="Rab-GAP TBC" evidence="1">
    <location>
        <begin position="170"/>
        <end position="364"/>
    </location>
</feature>
<dbReference type="EMBL" id="HBHJ01015500">
    <property type="protein sequence ID" value="CAD9687062.1"/>
    <property type="molecule type" value="Transcribed_RNA"/>
</dbReference>
<dbReference type="Gene3D" id="1.10.8.270">
    <property type="entry name" value="putative rabgap domain of human tbc1 domain family member 14 like domains"/>
    <property type="match status" value="1"/>
</dbReference>
<dbReference type="InterPro" id="IPR000195">
    <property type="entry name" value="Rab-GAP-TBC_dom"/>
</dbReference>
<proteinExistence type="predicted"/>
<dbReference type="AlphaFoldDB" id="A0A7S2S2K3"/>
<organism evidence="2">
    <name type="scientific">Rhizochromulina marina</name>
    <dbReference type="NCBI Taxonomy" id="1034831"/>
    <lineage>
        <taxon>Eukaryota</taxon>
        <taxon>Sar</taxon>
        <taxon>Stramenopiles</taxon>
        <taxon>Ochrophyta</taxon>
        <taxon>Dictyochophyceae</taxon>
        <taxon>Rhizochromulinales</taxon>
        <taxon>Rhizochromulina</taxon>
    </lineage>
</organism>
<dbReference type="InterPro" id="IPR035969">
    <property type="entry name" value="Rab-GAP_TBC_sf"/>
</dbReference>